<evidence type="ECO:0000313" key="10">
    <source>
        <dbReference type="Proteomes" id="UP000194999"/>
    </source>
</evidence>
<dbReference type="CDD" id="cd03468">
    <property type="entry name" value="PolY_like"/>
    <property type="match status" value="1"/>
</dbReference>
<evidence type="ECO:0000256" key="3">
    <source>
        <dbReference type="ARBA" id="ARBA00022763"/>
    </source>
</evidence>
<dbReference type="InterPro" id="IPR017961">
    <property type="entry name" value="DNA_pol_Y-fam_little_finger"/>
</dbReference>
<evidence type="ECO:0000256" key="5">
    <source>
        <dbReference type="ARBA" id="ARBA00049244"/>
    </source>
</evidence>
<comment type="subunit">
    <text evidence="1">Monomer.</text>
</comment>
<protein>
    <recommendedName>
        <fullName evidence="2">DNA-directed DNA polymerase</fullName>
        <ecNumber evidence="2">2.7.7.7</ecNumber>
    </recommendedName>
</protein>
<feature type="compositionally biased region" description="Low complexity" evidence="6">
    <location>
        <begin position="405"/>
        <end position="417"/>
    </location>
</feature>
<evidence type="ECO:0000259" key="7">
    <source>
        <dbReference type="Pfam" id="PF00817"/>
    </source>
</evidence>
<dbReference type="Proteomes" id="UP000194999">
    <property type="component" value="Unassembled WGS sequence"/>
</dbReference>
<gene>
    <name evidence="9" type="ORF">HK15_03455</name>
</gene>
<sequence length="506" mass="55486">MNRRILSLWLPFWPIERHLKQQGMTARTGLALYAPERGRLTVKAADGIALRLGIRCGMPLAQARAMQPDLNVALADPAADLAALETLTVWCQWLSPLTAVDGTDGVWVDTTGCDHLLGGEDQMAERLLTRLTRAGYSARLAIADTAAAAACVVRSSRQPATLVPPRGQETALRPLLLDGLRLHPETLITLRRLGLIRLGQLLDMPRAPLARRFGQALLDRLDQAMGRLPEPLSFTAEPQVFRVSGTLVEPISTAPAIVRALAKLVDELAEALTRRNHGARQLLVQCMRVDGTTQSLQLGLSNASADPIRLNRLLGERIETIEPGFGIEAFTLSATETSPLNVPENRDWLVAANDPASLAALLDRLSGRAGIKNLSRLQVGASQFPEREQTHIGRDSVQKMEEHASASPRGPRPARLLRSPSPITVKAFWPDGGPKTVQWSRISHTIRGLIGPERLWSDWWHDSTGACARDYWVAETVEGERFWLFATHDGAGPDAGRASWFLHGFF</sequence>
<feature type="domain" description="DNA polymerase Y-family little finger" evidence="8">
    <location>
        <begin position="244"/>
        <end position="334"/>
    </location>
</feature>
<evidence type="ECO:0000313" key="9">
    <source>
        <dbReference type="EMBL" id="OUI97446.1"/>
    </source>
</evidence>
<dbReference type="Pfam" id="PF11799">
    <property type="entry name" value="IMS_C"/>
    <property type="match status" value="1"/>
</dbReference>
<comment type="caution">
    <text evidence="9">The sequence shown here is derived from an EMBL/GenBank/DDBJ whole genome shotgun (WGS) entry which is preliminary data.</text>
</comment>
<dbReference type="PANTHER" id="PTHR35369:SF2">
    <property type="entry name" value="BLR3025 PROTEIN"/>
    <property type="match status" value="1"/>
</dbReference>
<dbReference type="EC" id="2.7.7.7" evidence="2"/>
<name>A0A252AZC7_9PROT</name>
<dbReference type="GO" id="GO:0006281">
    <property type="term" value="P:DNA repair"/>
    <property type="evidence" value="ECO:0007669"/>
    <property type="project" value="InterPro"/>
</dbReference>
<dbReference type="Pfam" id="PF00817">
    <property type="entry name" value="IMS"/>
    <property type="match status" value="1"/>
</dbReference>
<evidence type="ECO:0000256" key="1">
    <source>
        <dbReference type="ARBA" id="ARBA00011245"/>
    </source>
</evidence>
<evidence type="ECO:0000259" key="8">
    <source>
        <dbReference type="Pfam" id="PF11799"/>
    </source>
</evidence>
<feature type="region of interest" description="Disordered" evidence="6">
    <location>
        <begin position="382"/>
        <end position="417"/>
    </location>
</feature>
<dbReference type="InterPro" id="IPR050356">
    <property type="entry name" value="SulA_CellDiv_inhibitor"/>
</dbReference>
<accession>A0A252AZC7</accession>
<comment type="catalytic activity">
    <reaction evidence="5">
        <text>DNA(n) + a 2'-deoxyribonucleoside 5'-triphosphate = DNA(n+1) + diphosphate</text>
        <dbReference type="Rhea" id="RHEA:22508"/>
        <dbReference type="Rhea" id="RHEA-COMP:17339"/>
        <dbReference type="Rhea" id="RHEA-COMP:17340"/>
        <dbReference type="ChEBI" id="CHEBI:33019"/>
        <dbReference type="ChEBI" id="CHEBI:61560"/>
        <dbReference type="ChEBI" id="CHEBI:173112"/>
        <dbReference type="EC" id="2.7.7.7"/>
    </reaction>
</comment>
<comment type="function">
    <text evidence="4">Poorly processive, error-prone DNA polymerase involved in untargeted mutagenesis. Copies undamaged DNA at stalled replication forks, which arise in vivo from mismatched or misaligned primer ends. These misaligned primers can be extended by PolIV. Exhibits no 3'-5' exonuclease (proofreading) activity. May be involved in translesional synthesis, in conjunction with the beta clamp from PolIII.</text>
</comment>
<dbReference type="InterPro" id="IPR001126">
    <property type="entry name" value="UmuC"/>
</dbReference>
<organism evidence="9 10">
    <name type="scientific">Acetobacter orientalis</name>
    <dbReference type="NCBI Taxonomy" id="146474"/>
    <lineage>
        <taxon>Bacteria</taxon>
        <taxon>Pseudomonadati</taxon>
        <taxon>Pseudomonadota</taxon>
        <taxon>Alphaproteobacteria</taxon>
        <taxon>Acetobacterales</taxon>
        <taxon>Acetobacteraceae</taxon>
        <taxon>Acetobacter</taxon>
    </lineage>
</organism>
<feature type="domain" description="UmuC" evidence="7">
    <location>
        <begin position="44"/>
        <end position="151"/>
    </location>
</feature>
<dbReference type="SUPFAM" id="SSF56672">
    <property type="entry name" value="DNA/RNA polymerases"/>
    <property type="match status" value="1"/>
</dbReference>
<dbReference type="AlphaFoldDB" id="A0A252AZC7"/>
<evidence type="ECO:0000256" key="4">
    <source>
        <dbReference type="ARBA" id="ARBA00025589"/>
    </source>
</evidence>
<evidence type="ECO:0000256" key="6">
    <source>
        <dbReference type="SAM" id="MobiDB-lite"/>
    </source>
</evidence>
<reference evidence="9 10" key="1">
    <citation type="submission" date="2014-06" db="EMBL/GenBank/DDBJ databases">
        <authorList>
            <person name="Ju J."/>
            <person name="Zhang J."/>
        </authorList>
    </citation>
    <scope>NUCLEOTIDE SEQUENCE [LARGE SCALE GENOMIC DNA]</scope>
    <source>
        <strain evidence="9">DmW_048</strain>
    </source>
</reference>
<evidence type="ECO:0000256" key="2">
    <source>
        <dbReference type="ARBA" id="ARBA00012417"/>
    </source>
</evidence>
<dbReference type="EMBL" id="JOOY01000153">
    <property type="protein sequence ID" value="OUI97446.1"/>
    <property type="molecule type" value="Genomic_DNA"/>
</dbReference>
<dbReference type="GO" id="GO:0003684">
    <property type="term" value="F:damaged DNA binding"/>
    <property type="evidence" value="ECO:0007669"/>
    <property type="project" value="InterPro"/>
</dbReference>
<keyword evidence="3" id="KW-0227">DNA damage</keyword>
<feature type="compositionally biased region" description="Basic and acidic residues" evidence="6">
    <location>
        <begin position="385"/>
        <end position="404"/>
    </location>
</feature>
<dbReference type="InterPro" id="IPR043502">
    <property type="entry name" value="DNA/RNA_pol_sf"/>
</dbReference>
<dbReference type="PANTHER" id="PTHR35369">
    <property type="entry name" value="BLR3025 PROTEIN-RELATED"/>
    <property type="match status" value="1"/>
</dbReference>
<proteinExistence type="predicted"/>